<dbReference type="InterPro" id="IPR001878">
    <property type="entry name" value="Znf_CCHC"/>
</dbReference>
<evidence type="ECO:0000259" key="2">
    <source>
        <dbReference type="SMART" id="SM00343"/>
    </source>
</evidence>
<proteinExistence type="predicted"/>
<feature type="region of interest" description="Disordered" evidence="1">
    <location>
        <begin position="426"/>
        <end position="454"/>
    </location>
</feature>
<gene>
    <name evidence="3" type="ORF">CARUB_v10007156mg</name>
</gene>
<feature type="domain" description="CCHC-type" evidence="2">
    <location>
        <begin position="403"/>
        <end position="419"/>
    </location>
</feature>
<evidence type="ECO:0000313" key="3">
    <source>
        <dbReference type="EMBL" id="EOA18584.1"/>
    </source>
</evidence>
<feature type="region of interest" description="Disordered" evidence="1">
    <location>
        <begin position="342"/>
        <end position="363"/>
    </location>
</feature>
<accession>R0GNZ3</accession>
<dbReference type="InterPro" id="IPR036875">
    <property type="entry name" value="Znf_CCHC_sf"/>
</dbReference>
<reference evidence="4" key="1">
    <citation type="journal article" date="2013" name="Nat. Genet.">
        <title>The Capsella rubella genome and the genomic consequences of rapid mating system evolution.</title>
        <authorList>
            <person name="Slotte T."/>
            <person name="Hazzouri K.M."/>
            <person name="Agren J.A."/>
            <person name="Koenig D."/>
            <person name="Maumus F."/>
            <person name="Guo Y.L."/>
            <person name="Steige K."/>
            <person name="Platts A.E."/>
            <person name="Escobar J.S."/>
            <person name="Newman L.K."/>
            <person name="Wang W."/>
            <person name="Mandakova T."/>
            <person name="Vello E."/>
            <person name="Smith L.M."/>
            <person name="Henz S.R."/>
            <person name="Steffen J."/>
            <person name="Takuno S."/>
            <person name="Brandvain Y."/>
            <person name="Coop G."/>
            <person name="Andolfatto P."/>
            <person name="Hu T.T."/>
            <person name="Blanchette M."/>
            <person name="Clark R.M."/>
            <person name="Quesneville H."/>
            <person name="Nordborg M."/>
            <person name="Gaut B.S."/>
            <person name="Lysak M.A."/>
            <person name="Jenkins J."/>
            <person name="Grimwood J."/>
            <person name="Chapman J."/>
            <person name="Prochnik S."/>
            <person name="Shu S."/>
            <person name="Rokhsar D."/>
            <person name="Schmutz J."/>
            <person name="Weigel D."/>
            <person name="Wright S.I."/>
        </authorList>
    </citation>
    <scope>NUCLEOTIDE SEQUENCE [LARGE SCALE GENOMIC DNA]</scope>
    <source>
        <strain evidence="4">cv. Monte Gargano</strain>
    </source>
</reference>
<name>R0GNZ3_9BRAS</name>
<dbReference type="Proteomes" id="UP000029121">
    <property type="component" value="Unassembled WGS sequence"/>
</dbReference>
<feature type="domain" description="CCHC-type" evidence="2">
    <location>
        <begin position="374"/>
        <end position="390"/>
    </location>
</feature>
<dbReference type="Gene3D" id="4.10.60.10">
    <property type="entry name" value="Zinc finger, CCHC-type"/>
    <property type="match status" value="1"/>
</dbReference>
<feature type="region of interest" description="Disordered" evidence="1">
    <location>
        <begin position="190"/>
        <end position="229"/>
    </location>
</feature>
<dbReference type="GO" id="GO:0008270">
    <property type="term" value="F:zinc ion binding"/>
    <property type="evidence" value="ECO:0007669"/>
    <property type="project" value="InterPro"/>
</dbReference>
<dbReference type="EMBL" id="KB870811">
    <property type="protein sequence ID" value="EOA18584.1"/>
    <property type="molecule type" value="Genomic_DNA"/>
</dbReference>
<protein>
    <recommendedName>
        <fullName evidence="2">CCHC-type domain-containing protein</fullName>
    </recommendedName>
</protein>
<dbReference type="SMART" id="SM00343">
    <property type="entry name" value="ZnF_C2HC"/>
    <property type="match status" value="2"/>
</dbReference>
<keyword evidence="4" id="KW-1185">Reference proteome</keyword>
<sequence>MSTGASGCGKGYEGRRSIHGESGHVCGWLPADSDSSSASFSVTQATNLFVKIEVESSVETDPSEDLEAPVEVQVKQDDQSVEVNQRASSEIEIMLDDQGRIVAVPMEGYDQYDAEAADQIQHILLEFMDLPAMDINPEAASLWAELMGESAGTSNEVLMGMFQVPNLEGNDRVAAQDVDPIEEEAIPEMLNDQVASGSSGGSSGGRSSEEKEETSESFESLTPEEEEEAKGILEVVATSSSDPTLMTIEVRARPSDQSEPVAAETQVALPDLNVNAPEQQEEEPISRFDPMMLEAELSNEASLYRLRRVGEDQPRDRLMELVDQMVAEGDLVETRESRVPRFVEPPARGGPRTRASARKSVRNSTWNHRTGFIPCGSCGSIGHRTINCPRLDALTPVTPSYVMCFNCHGYGHYSFTCPLPIARGPTAEVGPSSAASTTPVLPVDPQPEQPLQPRSFCSCEECKSLRD</sequence>
<organism evidence="3 4">
    <name type="scientific">Capsella rubella</name>
    <dbReference type="NCBI Taxonomy" id="81985"/>
    <lineage>
        <taxon>Eukaryota</taxon>
        <taxon>Viridiplantae</taxon>
        <taxon>Streptophyta</taxon>
        <taxon>Embryophyta</taxon>
        <taxon>Tracheophyta</taxon>
        <taxon>Spermatophyta</taxon>
        <taxon>Magnoliopsida</taxon>
        <taxon>eudicotyledons</taxon>
        <taxon>Gunneridae</taxon>
        <taxon>Pentapetalae</taxon>
        <taxon>rosids</taxon>
        <taxon>malvids</taxon>
        <taxon>Brassicales</taxon>
        <taxon>Brassicaceae</taxon>
        <taxon>Camelineae</taxon>
        <taxon>Capsella</taxon>
    </lineage>
</organism>
<dbReference type="SUPFAM" id="SSF57756">
    <property type="entry name" value="Retrovirus zinc finger-like domains"/>
    <property type="match status" value="1"/>
</dbReference>
<dbReference type="AlphaFoldDB" id="R0GNZ3"/>
<dbReference type="GO" id="GO:0003676">
    <property type="term" value="F:nucleic acid binding"/>
    <property type="evidence" value="ECO:0007669"/>
    <property type="project" value="InterPro"/>
</dbReference>
<feature type="compositionally biased region" description="Acidic residues" evidence="1">
    <location>
        <begin position="210"/>
        <end position="228"/>
    </location>
</feature>
<evidence type="ECO:0000256" key="1">
    <source>
        <dbReference type="SAM" id="MobiDB-lite"/>
    </source>
</evidence>
<evidence type="ECO:0000313" key="4">
    <source>
        <dbReference type="Proteomes" id="UP000029121"/>
    </source>
</evidence>